<feature type="non-terminal residue" evidence="2">
    <location>
        <position position="1"/>
    </location>
</feature>
<dbReference type="AlphaFoldDB" id="A0A2V3UPM8"/>
<dbReference type="EMBL" id="QJJM01000042">
    <property type="protein sequence ID" value="PXW66263.1"/>
    <property type="molecule type" value="Genomic_DNA"/>
</dbReference>
<gene>
    <name evidence="3" type="ORF">C7451_1071</name>
    <name evidence="2" type="ORF">C7451_11937</name>
    <name evidence="1" type="ORF">C7451_1423</name>
</gene>
<dbReference type="EMBL" id="QJJM01000007">
    <property type="protein sequence ID" value="PXW75034.1"/>
    <property type="molecule type" value="Genomic_DNA"/>
</dbReference>
<keyword evidence="4" id="KW-1185">Reference proteome</keyword>
<accession>A0A2V3UPM8</accession>
<reference evidence="2 4" key="1">
    <citation type="submission" date="2018-05" db="EMBL/GenBank/DDBJ databases">
        <title>Genomic Encyclopedia of Type Strains, Phase IV (KMG-IV): sequencing the most valuable type-strain genomes for metagenomic binning, comparative biology and taxonomic classification.</title>
        <authorList>
            <person name="Goeker M."/>
        </authorList>
    </citation>
    <scope>NUCLEOTIDE SEQUENCE [LARGE SCALE GENOMIC DNA]</scope>
    <source>
        <strain evidence="2 4">DSM 3183</strain>
    </source>
</reference>
<comment type="caution">
    <text evidence="2">The sequence shown here is derived from an EMBL/GenBank/DDBJ whole genome shotgun (WGS) entry which is preliminary data.</text>
</comment>
<evidence type="ECO:0000313" key="4">
    <source>
        <dbReference type="Proteomes" id="UP000248014"/>
    </source>
</evidence>
<dbReference type="Proteomes" id="UP000248014">
    <property type="component" value="Unassembled WGS sequence"/>
</dbReference>
<organism evidence="2 4">
    <name type="scientific">Blastomonas natatoria</name>
    <dbReference type="NCBI Taxonomy" id="34015"/>
    <lineage>
        <taxon>Bacteria</taxon>
        <taxon>Pseudomonadati</taxon>
        <taxon>Pseudomonadota</taxon>
        <taxon>Alphaproteobacteria</taxon>
        <taxon>Sphingomonadales</taxon>
        <taxon>Sphingomonadaceae</taxon>
        <taxon>Blastomonas</taxon>
    </lineage>
</organism>
<evidence type="ECO:0000313" key="2">
    <source>
        <dbReference type="EMBL" id="PXW68229.1"/>
    </source>
</evidence>
<sequence length="26" mass="2708">TETLAKLADGHPANSVGDLMPWIDVG</sequence>
<name>A0A2V3UPM8_9SPHN</name>
<proteinExistence type="predicted"/>
<evidence type="ECO:0000313" key="3">
    <source>
        <dbReference type="EMBL" id="PXW75034.1"/>
    </source>
</evidence>
<protein>
    <submittedName>
        <fullName evidence="2">Uncharacterized protein</fullName>
    </submittedName>
</protein>
<evidence type="ECO:0000313" key="1">
    <source>
        <dbReference type="EMBL" id="PXW66263.1"/>
    </source>
</evidence>
<dbReference type="EMBL" id="QJJM01000019">
    <property type="protein sequence ID" value="PXW68229.1"/>
    <property type="molecule type" value="Genomic_DNA"/>
</dbReference>